<dbReference type="Proteomes" id="UP000234681">
    <property type="component" value="Chromosome 18"/>
</dbReference>
<evidence type="ECO:0000313" key="10">
    <source>
        <dbReference type="Proteomes" id="UP000234681"/>
    </source>
</evidence>
<feature type="domain" description="C2H2-type" evidence="7">
    <location>
        <begin position="92"/>
        <end position="119"/>
    </location>
</feature>
<dbReference type="SUPFAM" id="SSF57667">
    <property type="entry name" value="beta-beta-alpha zinc fingers"/>
    <property type="match status" value="2"/>
</dbReference>
<dbReference type="EMBL" id="CH474073">
    <property type="protein sequence ID" value="EDL86657.1"/>
    <property type="molecule type" value="Genomic_DNA"/>
</dbReference>
<dbReference type="PROSITE" id="PS00028">
    <property type="entry name" value="ZINC_FINGER_C2H2_1"/>
    <property type="match status" value="1"/>
</dbReference>
<dbReference type="PANTHER" id="PTHR23234:SF10">
    <property type="entry name" value="RIKEN CDNA 6720489N17 GENE-RELATED"/>
    <property type="match status" value="1"/>
</dbReference>
<dbReference type="AlphaFoldDB" id="A6KND2"/>
<dbReference type="Gene3D" id="6.10.140.140">
    <property type="match status" value="1"/>
</dbReference>
<dbReference type="PROSITE" id="PS50157">
    <property type="entry name" value="ZINC_FINGER_C2H2_2"/>
    <property type="match status" value="1"/>
</dbReference>
<dbReference type="InterPro" id="IPR050758">
    <property type="entry name" value="Znf_C2H2-type"/>
</dbReference>
<dbReference type="InterPro" id="IPR036236">
    <property type="entry name" value="Znf_C2H2_sf"/>
</dbReference>
<accession>A6KND2</accession>
<proteinExistence type="predicted"/>
<evidence type="ECO:0000256" key="5">
    <source>
        <dbReference type="ARBA" id="ARBA00022833"/>
    </source>
</evidence>
<sequence length="176" mass="20294">MLEVRSSAMDSISFKDVAVNFTAEEWALLNSSQKRLYRDVMQETCRNLAAIAKKQEDCILEDDSENLWKNFPISIQTEYKLCESQEYAEKPGTCKECGKFFSSPQSFLKHVKTHTEEKTYKYKQTEDGFSRHNFVQGHERMHATEKPYVLKQSGKDSLTLAGIQQHIITHNGDGPY</sequence>
<evidence type="ECO:0000256" key="1">
    <source>
        <dbReference type="ARBA" id="ARBA00004123"/>
    </source>
</evidence>
<keyword evidence="3" id="KW-0677">Repeat</keyword>
<protein>
    <submittedName>
        <fullName evidence="9">Similar to zinc finger protein 124 (Predicted)</fullName>
    </submittedName>
</protein>
<keyword evidence="4 6" id="KW-0863">Zinc-finger</keyword>
<dbReference type="FunFam" id="3.30.160.60:FF:002130">
    <property type="entry name" value="Zinc finger protein 136"/>
    <property type="match status" value="1"/>
</dbReference>
<keyword evidence="2" id="KW-0479">Metal-binding</keyword>
<evidence type="ECO:0000256" key="3">
    <source>
        <dbReference type="ARBA" id="ARBA00022737"/>
    </source>
</evidence>
<feature type="non-terminal residue" evidence="9">
    <location>
        <position position="176"/>
    </location>
</feature>
<dbReference type="Pfam" id="PF01352">
    <property type="entry name" value="KRAB"/>
    <property type="match status" value="1"/>
</dbReference>
<evidence type="ECO:0000259" key="8">
    <source>
        <dbReference type="PROSITE" id="PS50805"/>
    </source>
</evidence>
<dbReference type="GO" id="GO:0005634">
    <property type="term" value="C:nucleus"/>
    <property type="evidence" value="ECO:0007669"/>
    <property type="project" value="UniProtKB-SubCell"/>
</dbReference>
<gene>
    <name evidence="9" type="primary">RGD1565635_predicted</name>
    <name evidence="9" type="ORF">rCG_41263</name>
</gene>
<reference evidence="10" key="1">
    <citation type="submission" date="2005-09" db="EMBL/GenBank/DDBJ databases">
        <authorList>
            <person name="Mural R.J."/>
            <person name="Li P.W."/>
            <person name="Adams M.D."/>
            <person name="Amanatides P.G."/>
            <person name="Baden-Tillson H."/>
            <person name="Barnstead M."/>
            <person name="Chin S.H."/>
            <person name="Dew I."/>
            <person name="Evans C.A."/>
            <person name="Ferriera S."/>
            <person name="Flanigan M."/>
            <person name="Fosler C."/>
            <person name="Glodek A."/>
            <person name="Gu Z."/>
            <person name="Holt R.A."/>
            <person name="Jennings D."/>
            <person name="Kraft C.L."/>
            <person name="Lu F."/>
            <person name="Nguyen T."/>
            <person name="Nusskern D.R."/>
            <person name="Pfannkoch C.M."/>
            <person name="Sitter C."/>
            <person name="Sutton G.G."/>
            <person name="Venter J.C."/>
            <person name="Wang Z."/>
            <person name="Woodage T."/>
            <person name="Zheng X.H."/>
            <person name="Zhong F."/>
        </authorList>
    </citation>
    <scope>NUCLEOTIDE SEQUENCE [LARGE SCALE GENOMIC DNA]</scope>
    <source>
        <strain>BN</strain>
        <strain evidence="10">Sprague-Dawley</strain>
    </source>
</reference>
<dbReference type="SMART" id="SM00349">
    <property type="entry name" value="KRAB"/>
    <property type="match status" value="1"/>
</dbReference>
<evidence type="ECO:0000313" key="9">
    <source>
        <dbReference type="EMBL" id="EDL86657.1"/>
    </source>
</evidence>
<dbReference type="CDD" id="cd07765">
    <property type="entry name" value="KRAB_A-box"/>
    <property type="match status" value="1"/>
</dbReference>
<dbReference type="InterPro" id="IPR036051">
    <property type="entry name" value="KRAB_dom_sf"/>
</dbReference>
<dbReference type="PANTHER" id="PTHR23234">
    <property type="entry name" value="ZNF44 PROTEIN"/>
    <property type="match status" value="1"/>
</dbReference>
<dbReference type="SUPFAM" id="SSF109640">
    <property type="entry name" value="KRAB domain (Kruppel-associated box)"/>
    <property type="match status" value="1"/>
</dbReference>
<dbReference type="PROSITE" id="PS50805">
    <property type="entry name" value="KRAB"/>
    <property type="match status" value="1"/>
</dbReference>
<dbReference type="GO" id="GO:0006355">
    <property type="term" value="P:regulation of DNA-templated transcription"/>
    <property type="evidence" value="ECO:0007669"/>
    <property type="project" value="InterPro"/>
</dbReference>
<dbReference type="Gene3D" id="3.30.160.60">
    <property type="entry name" value="Classic Zinc Finger"/>
    <property type="match status" value="2"/>
</dbReference>
<evidence type="ECO:0000256" key="6">
    <source>
        <dbReference type="PROSITE-ProRule" id="PRU00042"/>
    </source>
</evidence>
<name>A6KND2_RAT</name>
<keyword evidence="5" id="KW-0862">Zinc</keyword>
<dbReference type="InterPro" id="IPR013087">
    <property type="entry name" value="Znf_C2H2_type"/>
</dbReference>
<comment type="subcellular location">
    <subcellularLocation>
        <location evidence="1">Nucleus</location>
    </subcellularLocation>
</comment>
<feature type="domain" description="KRAB" evidence="8">
    <location>
        <begin position="12"/>
        <end position="104"/>
    </location>
</feature>
<evidence type="ECO:0000256" key="2">
    <source>
        <dbReference type="ARBA" id="ARBA00022723"/>
    </source>
</evidence>
<evidence type="ECO:0000259" key="7">
    <source>
        <dbReference type="PROSITE" id="PS50157"/>
    </source>
</evidence>
<dbReference type="SMART" id="SM00355">
    <property type="entry name" value="ZnF_C2H2"/>
    <property type="match status" value="1"/>
</dbReference>
<organism evidence="9 10">
    <name type="scientific">Rattus norvegicus</name>
    <name type="common">Rat</name>
    <dbReference type="NCBI Taxonomy" id="10116"/>
    <lineage>
        <taxon>Eukaryota</taxon>
        <taxon>Metazoa</taxon>
        <taxon>Chordata</taxon>
        <taxon>Craniata</taxon>
        <taxon>Vertebrata</taxon>
        <taxon>Euteleostomi</taxon>
        <taxon>Mammalia</taxon>
        <taxon>Eutheria</taxon>
        <taxon>Euarchontoglires</taxon>
        <taxon>Glires</taxon>
        <taxon>Rodentia</taxon>
        <taxon>Myomorpha</taxon>
        <taxon>Muroidea</taxon>
        <taxon>Muridae</taxon>
        <taxon>Murinae</taxon>
        <taxon>Rattus</taxon>
    </lineage>
</organism>
<evidence type="ECO:0000256" key="4">
    <source>
        <dbReference type="ARBA" id="ARBA00022771"/>
    </source>
</evidence>
<dbReference type="InterPro" id="IPR001909">
    <property type="entry name" value="KRAB"/>
</dbReference>
<dbReference type="GO" id="GO:0008270">
    <property type="term" value="F:zinc ion binding"/>
    <property type="evidence" value="ECO:0007669"/>
    <property type="project" value="UniProtKB-KW"/>
</dbReference>